<evidence type="ECO:0000313" key="3">
    <source>
        <dbReference type="Proteomes" id="UP000324748"/>
    </source>
</evidence>
<gene>
    <name evidence="2" type="ORF">PGT21_028182</name>
</gene>
<comment type="caution">
    <text evidence="2">The sequence shown here is derived from an EMBL/GenBank/DDBJ whole genome shotgun (WGS) entry which is preliminary data.</text>
</comment>
<reference evidence="2 3" key="1">
    <citation type="submission" date="2019-05" db="EMBL/GenBank/DDBJ databases">
        <title>Emergence of the Ug99 lineage of the wheat stem rust pathogen through somatic hybridization.</title>
        <authorList>
            <person name="Li F."/>
            <person name="Upadhyaya N.M."/>
            <person name="Sperschneider J."/>
            <person name="Matny O."/>
            <person name="Nguyen-Phuc H."/>
            <person name="Mago R."/>
            <person name="Raley C."/>
            <person name="Miller M.E."/>
            <person name="Silverstein K.A.T."/>
            <person name="Henningsen E."/>
            <person name="Hirsch C.D."/>
            <person name="Visser B."/>
            <person name="Pretorius Z.A."/>
            <person name="Steffenson B.J."/>
            <person name="Schwessinger B."/>
            <person name="Dodds P.N."/>
            <person name="Figueroa M."/>
        </authorList>
    </citation>
    <scope>NUCLEOTIDE SEQUENCE [LARGE SCALE GENOMIC DNA]</scope>
    <source>
        <strain evidence="2">21-0</strain>
    </source>
</reference>
<protein>
    <submittedName>
        <fullName evidence="2">Uncharacterized protein</fullName>
    </submittedName>
</protein>
<dbReference type="Proteomes" id="UP000324748">
    <property type="component" value="Unassembled WGS sequence"/>
</dbReference>
<accession>A0A5B0MQ93</accession>
<dbReference type="EMBL" id="VSWC01000144">
    <property type="protein sequence ID" value="KAA1078079.1"/>
    <property type="molecule type" value="Genomic_DNA"/>
</dbReference>
<feature type="region of interest" description="Disordered" evidence="1">
    <location>
        <begin position="1"/>
        <end position="31"/>
    </location>
</feature>
<dbReference type="AlphaFoldDB" id="A0A5B0MQ93"/>
<organism evidence="2 3">
    <name type="scientific">Puccinia graminis f. sp. tritici</name>
    <dbReference type="NCBI Taxonomy" id="56615"/>
    <lineage>
        <taxon>Eukaryota</taxon>
        <taxon>Fungi</taxon>
        <taxon>Dikarya</taxon>
        <taxon>Basidiomycota</taxon>
        <taxon>Pucciniomycotina</taxon>
        <taxon>Pucciniomycetes</taxon>
        <taxon>Pucciniales</taxon>
        <taxon>Pucciniaceae</taxon>
        <taxon>Puccinia</taxon>
    </lineage>
</organism>
<name>A0A5B0MQ93_PUCGR</name>
<evidence type="ECO:0000256" key="1">
    <source>
        <dbReference type="SAM" id="MobiDB-lite"/>
    </source>
</evidence>
<evidence type="ECO:0000313" key="2">
    <source>
        <dbReference type="EMBL" id="KAA1078079.1"/>
    </source>
</evidence>
<keyword evidence="3" id="KW-1185">Reference proteome</keyword>
<proteinExistence type="predicted"/>
<feature type="compositionally biased region" description="Polar residues" evidence="1">
    <location>
        <begin position="1"/>
        <end position="15"/>
    </location>
</feature>
<sequence length="80" mass="8991">MSSLVPSELNGQQAVVSKGDRQLNQGTHREPVSLLIRNLNTAGFTSCQDHPESSSRKSRRVVWQGNLRLNKGLQRNRSTY</sequence>